<gene>
    <name evidence="1" type="ORF">Tharo_2866</name>
</gene>
<accession>A0A2R4BQY7</accession>
<evidence type="ECO:0000313" key="2">
    <source>
        <dbReference type="Proteomes" id="UP000241885"/>
    </source>
</evidence>
<proteinExistence type="predicted"/>
<dbReference type="GO" id="GO:0003677">
    <property type="term" value="F:DNA binding"/>
    <property type="evidence" value="ECO:0007669"/>
    <property type="project" value="InterPro"/>
</dbReference>
<dbReference type="Pfam" id="PF10387">
    <property type="entry name" value="DUF2442"/>
    <property type="match status" value="1"/>
</dbReference>
<keyword evidence="2" id="KW-1185">Reference proteome</keyword>
<dbReference type="Gene3D" id="1.10.260.40">
    <property type="entry name" value="lambda repressor-like DNA-binding domains"/>
    <property type="match status" value="1"/>
</dbReference>
<evidence type="ECO:0000313" key="1">
    <source>
        <dbReference type="EMBL" id="AVR89748.1"/>
    </source>
</evidence>
<dbReference type="SUPFAM" id="SSF143880">
    <property type="entry name" value="NE0471 N-terminal domain-like"/>
    <property type="match status" value="1"/>
</dbReference>
<protein>
    <recommendedName>
        <fullName evidence="3">DUF2442 domain-containing protein</fullName>
    </recommendedName>
</protein>
<dbReference type="AlphaFoldDB" id="A0A2R4BQY7"/>
<dbReference type="RefSeq" id="WP_107221807.1">
    <property type="nucleotide sequence ID" value="NZ_CP028339.1"/>
</dbReference>
<dbReference type="OrthoDB" id="6935755at2"/>
<dbReference type="Gene3D" id="3.30.2020.10">
    <property type="entry name" value="NE0471-like N-terminal domain"/>
    <property type="match status" value="1"/>
</dbReference>
<dbReference type="InterPro" id="IPR036782">
    <property type="entry name" value="NE0471-like_N"/>
</dbReference>
<dbReference type="InterPro" id="IPR018841">
    <property type="entry name" value="DUF2442"/>
</dbReference>
<organism evidence="1 2">
    <name type="scientific">Thauera aromatica K172</name>
    <dbReference type="NCBI Taxonomy" id="44139"/>
    <lineage>
        <taxon>Bacteria</taxon>
        <taxon>Pseudomonadati</taxon>
        <taxon>Pseudomonadota</taxon>
        <taxon>Betaproteobacteria</taxon>
        <taxon>Rhodocyclales</taxon>
        <taxon>Zoogloeaceae</taxon>
        <taxon>Thauera</taxon>
    </lineage>
</organism>
<sequence>MSKTAYRIAAVAALPGSRLRVEYVGGNLIEVDLSELIAGSRAMSHLADAEQFAAVRVGDYGWTVVWDDDAEMSSDRLMEMALEQRGRTDALEFRRWQERNHLSLNAAAEAIGLTRRTVSQYRTGVRPVPRTVALACKGWEAERDHAPV</sequence>
<dbReference type="KEGG" id="tak:Tharo_2866"/>
<dbReference type="EMBL" id="CP028339">
    <property type="protein sequence ID" value="AVR89748.1"/>
    <property type="molecule type" value="Genomic_DNA"/>
</dbReference>
<dbReference type="Proteomes" id="UP000241885">
    <property type="component" value="Chromosome"/>
</dbReference>
<evidence type="ECO:0008006" key="3">
    <source>
        <dbReference type="Google" id="ProtNLM"/>
    </source>
</evidence>
<name>A0A2R4BQY7_THAAR</name>
<dbReference type="InterPro" id="IPR010982">
    <property type="entry name" value="Lambda_DNA-bd_dom_sf"/>
</dbReference>
<dbReference type="SUPFAM" id="SSF47413">
    <property type="entry name" value="lambda repressor-like DNA-binding domains"/>
    <property type="match status" value="1"/>
</dbReference>
<reference evidence="1 2" key="1">
    <citation type="submission" date="2018-03" db="EMBL/GenBank/DDBJ databases">
        <title>Complete genome sequence of Thauera aromatica, a model organism for studying aromatic compound degradation under denitrifying conditions.</title>
        <authorList>
            <person name="Lo H.-Y."/>
            <person name="Goris T."/>
            <person name="Boll M."/>
            <person name="Mueller J.A."/>
        </authorList>
    </citation>
    <scope>NUCLEOTIDE SEQUENCE [LARGE SCALE GENOMIC DNA]</scope>
    <source>
        <strain evidence="1 2">K172</strain>
    </source>
</reference>